<dbReference type="InterPro" id="IPR039182">
    <property type="entry name" value="Pop1"/>
</dbReference>
<evidence type="ECO:0000313" key="9">
    <source>
        <dbReference type="RefSeq" id="XP_034249599.1"/>
    </source>
</evidence>
<sequence length="905" mass="102755">MASKPQFDSRLGGDMEVPIEVNTLKFASARAQEIAALSQALDEAKTGNLIFQRLPRHMRRRVMSYNVKRMPKGLRAAYSQQLLKNSGGPVTKHKTPSRKHRRRPSNLLDEYNRRQRSSTWLETHIWHAKRFHMTERWGYRLAHFPNDRSYRACYRAAANHCLLQDISFLCCIELIGPFHTLVSGLSRHTSSSCGLTFAAVSLTGGCREGEIMFYEDGKYPYKPIGTLLFFWKPNDTPTSDERSLWLWAHPSFYQHVISALTSTFHLHIVTSKDLMPVTENEISQSEESTRPLKRMRIQTEDKKPKNVEEIKLATRNVPFERTPKYISSCGSVQMILLKDTLNRFRLTGPLSQAVLREALQLVNDDTPHCDKTMSTVLDPDKDGESHHNFWHSISNVSSPAELPPKIILSLLVKDPRLQIPDKRTKAVAQTSAQDAPCSPPPSNSSRIWSSHVRDTTTQSKLSTAELNKLRSKSLVPGLLRISDENEESIGNANISTSLATSVKTEIPLILIQRPGSKNPMEKRLGFGCGWDVILPAGWAMPFWLAFVFRSARPAGLREASSHELERGKCEFLPPDSIAGTEEACRTGKELREKYFRLPPDKRPNYIKLGVACPFQCQWGHLIRDWSASQDQPVQHLFESCSSYFVCRDFKKLEEIHNFIMETWSTLTKKLPDLNNGTVLGNHLSHFPTFPNQDQALLTVRVEALHRGLTDDLSLICIPSSEDVVNLLKDLKIEPIEPSNVDKNHEVRQKMRKDHKSELVRLRRQRVRSKRNAENAISDQDITRSVAAKAIPHKSKLSPTQDLVSAYNKKMEELWLLNTNSLGSIRNSCSREVAGFVQKGDFCFTEARGCGVGYITYSSLQCMMMLWVKSVPPYPPSSFKSRGIPVLIRSPQSYQYRLAKLSLVIN</sequence>
<organism evidence="9">
    <name type="scientific">Thrips palmi</name>
    <name type="common">Melon thrips</name>
    <dbReference type="NCBI Taxonomy" id="161013"/>
    <lineage>
        <taxon>Eukaryota</taxon>
        <taxon>Metazoa</taxon>
        <taxon>Ecdysozoa</taxon>
        <taxon>Arthropoda</taxon>
        <taxon>Hexapoda</taxon>
        <taxon>Insecta</taxon>
        <taxon>Pterygota</taxon>
        <taxon>Neoptera</taxon>
        <taxon>Paraneoptera</taxon>
        <taxon>Thysanoptera</taxon>
        <taxon>Terebrantia</taxon>
        <taxon>Thripoidea</taxon>
        <taxon>Thripidae</taxon>
        <taxon>Thrips</taxon>
    </lineage>
</organism>
<feature type="domain" description="POP1 C-terminal" evidence="7">
    <location>
        <begin position="695"/>
        <end position="903"/>
    </location>
</feature>
<dbReference type="KEGG" id="tpal:117650345"/>
<keyword evidence="8" id="KW-1185">Reference proteome</keyword>
<dbReference type="InParanoid" id="A0A6P8ZWT1"/>
<keyword evidence="2" id="KW-0819">tRNA processing</keyword>
<feature type="domain" description="Pop1 N-terminal" evidence="5">
    <location>
        <begin position="26"/>
        <end position="98"/>
    </location>
</feature>
<evidence type="ECO:0000259" key="7">
    <source>
        <dbReference type="Pfam" id="PF22770"/>
    </source>
</evidence>
<dbReference type="AlphaFoldDB" id="A0A6P8ZWT1"/>
<dbReference type="GO" id="GO:0005655">
    <property type="term" value="C:nucleolar ribonuclease P complex"/>
    <property type="evidence" value="ECO:0007669"/>
    <property type="project" value="InterPro"/>
</dbReference>
<dbReference type="Pfam" id="PF22770">
    <property type="entry name" value="POP1_C"/>
    <property type="match status" value="1"/>
</dbReference>
<feature type="domain" description="Pop1 N-terminal" evidence="5">
    <location>
        <begin position="109"/>
        <end position="175"/>
    </location>
</feature>
<evidence type="ECO:0000259" key="6">
    <source>
        <dbReference type="Pfam" id="PF08170"/>
    </source>
</evidence>
<dbReference type="RefSeq" id="XP_034249599.1">
    <property type="nucleotide sequence ID" value="XM_034393708.1"/>
</dbReference>
<dbReference type="FunCoup" id="A0A6P8ZWT1">
    <property type="interactions" value="1316"/>
</dbReference>
<feature type="domain" description="POPLD" evidence="6">
    <location>
        <begin position="529"/>
        <end position="618"/>
    </location>
</feature>
<gene>
    <name evidence="9" type="primary">LOC117650345</name>
</gene>
<name>A0A6P8ZWT1_THRPL</name>
<feature type="region of interest" description="Disordered" evidence="4">
    <location>
        <begin position="426"/>
        <end position="454"/>
    </location>
</feature>
<evidence type="ECO:0000256" key="3">
    <source>
        <dbReference type="ARBA" id="ARBA00023242"/>
    </source>
</evidence>
<evidence type="ECO:0000256" key="2">
    <source>
        <dbReference type="ARBA" id="ARBA00022694"/>
    </source>
</evidence>
<dbReference type="GO" id="GO:0001682">
    <property type="term" value="P:tRNA 5'-leader removal"/>
    <property type="evidence" value="ECO:0007669"/>
    <property type="project" value="InterPro"/>
</dbReference>
<dbReference type="InterPro" id="IPR012590">
    <property type="entry name" value="POPLD_dom"/>
</dbReference>
<dbReference type="PANTHER" id="PTHR22731">
    <property type="entry name" value="RIBONUCLEASES P/MRP PROTEIN SUBUNIT POP1"/>
    <property type="match status" value="1"/>
</dbReference>
<feature type="compositionally biased region" description="Basic residues" evidence="4">
    <location>
        <begin position="91"/>
        <end position="104"/>
    </location>
</feature>
<dbReference type="GO" id="GO:0000172">
    <property type="term" value="C:ribonuclease MRP complex"/>
    <property type="evidence" value="ECO:0007669"/>
    <property type="project" value="InterPro"/>
</dbReference>
<evidence type="ECO:0000313" key="8">
    <source>
        <dbReference type="Proteomes" id="UP000515158"/>
    </source>
</evidence>
<dbReference type="Pfam" id="PF08170">
    <property type="entry name" value="POPLD"/>
    <property type="match status" value="1"/>
</dbReference>
<dbReference type="GeneID" id="117650345"/>
<dbReference type="InterPro" id="IPR009723">
    <property type="entry name" value="Pop1_N"/>
</dbReference>
<dbReference type="CTD" id="10940"/>
<proteinExistence type="predicted"/>
<dbReference type="Proteomes" id="UP000515158">
    <property type="component" value="Unplaced"/>
</dbReference>
<dbReference type="InterPro" id="IPR055079">
    <property type="entry name" value="POP1_C"/>
</dbReference>
<dbReference type="Pfam" id="PF06978">
    <property type="entry name" value="POP1_N"/>
    <property type="match status" value="2"/>
</dbReference>
<dbReference type="OrthoDB" id="442863at2759"/>
<reference evidence="9" key="1">
    <citation type="submission" date="2025-08" db="UniProtKB">
        <authorList>
            <consortium name="RefSeq"/>
        </authorList>
    </citation>
    <scope>IDENTIFICATION</scope>
    <source>
        <tissue evidence="9">Total insect</tissue>
    </source>
</reference>
<keyword evidence="3" id="KW-0539">Nucleus</keyword>
<evidence type="ECO:0000256" key="1">
    <source>
        <dbReference type="ARBA" id="ARBA00004123"/>
    </source>
</evidence>
<comment type="subcellular location">
    <subcellularLocation>
        <location evidence="1">Nucleus</location>
    </subcellularLocation>
</comment>
<evidence type="ECO:0000259" key="5">
    <source>
        <dbReference type="Pfam" id="PF06978"/>
    </source>
</evidence>
<accession>A0A6P8ZWT1</accession>
<protein>
    <submittedName>
        <fullName evidence="9">Ribonucleases P/MRP protein subunit POP1</fullName>
    </submittedName>
</protein>
<feature type="region of interest" description="Disordered" evidence="4">
    <location>
        <begin position="85"/>
        <end position="105"/>
    </location>
</feature>
<evidence type="ECO:0000256" key="4">
    <source>
        <dbReference type="SAM" id="MobiDB-lite"/>
    </source>
</evidence>
<dbReference type="PANTHER" id="PTHR22731:SF3">
    <property type="entry name" value="RIBONUCLEASES P_MRP PROTEIN SUBUNIT POP1"/>
    <property type="match status" value="1"/>
</dbReference>